<name>A0ACD4NXP1_9HYPH</name>
<gene>
    <name evidence="1" type="ORF">OXU80_28500</name>
</gene>
<organism evidence="1 2">
    <name type="scientific">Antarcticirhabdus aurantiaca</name>
    <dbReference type="NCBI Taxonomy" id="2606717"/>
    <lineage>
        <taxon>Bacteria</taxon>
        <taxon>Pseudomonadati</taxon>
        <taxon>Pseudomonadota</taxon>
        <taxon>Alphaproteobacteria</taxon>
        <taxon>Hyphomicrobiales</taxon>
        <taxon>Aurantimonadaceae</taxon>
        <taxon>Antarcticirhabdus</taxon>
    </lineage>
</organism>
<evidence type="ECO:0000313" key="2">
    <source>
        <dbReference type="Proteomes" id="UP001163223"/>
    </source>
</evidence>
<dbReference type="EMBL" id="CP113521">
    <property type="protein sequence ID" value="WAJ31649.1"/>
    <property type="molecule type" value="Genomic_DNA"/>
</dbReference>
<dbReference type="Proteomes" id="UP001163223">
    <property type="component" value="Plasmid unnamed1"/>
</dbReference>
<geneLocation type="plasmid" evidence="1 2">
    <name>unnamed1</name>
</geneLocation>
<reference evidence="1" key="1">
    <citation type="submission" date="2022-11" db="EMBL/GenBank/DDBJ databases">
        <title>beta-Carotene-producing bacterium, Jeongeuplla avenae sp. nov., alleviates the salt stress of Arabidopsis seedlings.</title>
        <authorList>
            <person name="Jiang L."/>
            <person name="Lee J."/>
        </authorList>
    </citation>
    <scope>NUCLEOTIDE SEQUENCE</scope>
    <source>
        <strain evidence="1">DY_R2A_6</strain>
    </source>
</reference>
<sequence length="146" mass="16313">MKHIDKSSDERAVLVHALRRNMRMLVRSFTKADALLAKTIGIHATDLASIDLLRSSEEPVTPKQLANYLGISTGSATAAIDRLERAGFVERVHNRRDRRGIFIQPVPGRIEEIAKAHDSINVHFDALAGRFSDDELRVVNKFLSSI</sequence>
<evidence type="ECO:0000313" key="1">
    <source>
        <dbReference type="EMBL" id="WAJ31649.1"/>
    </source>
</evidence>
<keyword evidence="2" id="KW-1185">Reference proteome</keyword>
<protein>
    <submittedName>
        <fullName evidence="1">MarR family transcriptional regulator</fullName>
    </submittedName>
</protein>
<proteinExistence type="predicted"/>
<keyword evidence="1" id="KW-0614">Plasmid</keyword>
<accession>A0ACD4NXP1</accession>